<evidence type="ECO:0000256" key="3">
    <source>
        <dbReference type="ARBA" id="ARBA00022553"/>
    </source>
</evidence>
<dbReference type="SMART" id="SM00823">
    <property type="entry name" value="PKS_PP"/>
    <property type="match status" value="6"/>
</dbReference>
<dbReference type="PROSITE" id="PS50075">
    <property type="entry name" value="CARRIER"/>
    <property type="match status" value="6"/>
</dbReference>
<dbReference type="Gene3D" id="3.30.559.30">
    <property type="entry name" value="Nonribosomal peptide synthetase, condensation domain"/>
    <property type="match status" value="5"/>
</dbReference>
<dbReference type="SUPFAM" id="SSF47336">
    <property type="entry name" value="ACP-like"/>
    <property type="match status" value="6"/>
</dbReference>
<feature type="domain" description="Carrier" evidence="8">
    <location>
        <begin position="1573"/>
        <end position="1651"/>
    </location>
</feature>
<dbReference type="InterPro" id="IPR013217">
    <property type="entry name" value="Methyltransf_12"/>
</dbReference>
<keyword evidence="5" id="KW-0677">Repeat</keyword>
<dbReference type="Pfam" id="PF02801">
    <property type="entry name" value="Ketoacyl-synt_C"/>
    <property type="match status" value="1"/>
</dbReference>
<dbReference type="SUPFAM" id="SSF53383">
    <property type="entry name" value="PLP-dependent transferases"/>
    <property type="match status" value="1"/>
</dbReference>
<dbReference type="CDD" id="cd02440">
    <property type="entry name" value="AdoMet_MTases"/>
    <property type="match status" value="2"/>
</dbReference>
<dbReference type="InterPro" id="IPR016039">
    <property type="entry name" value="Thiolase-like"/>
</dbReference>
<dbReference type="Gene3D" id="3.30.70.3290">
    <property type="match status" value="1"/>
</dbReference>
<feature type="domain" description="Carrier" evidence="8">
    <location>
        <begin position="5098"/>
        <end position="5173"/>
    </location>
</feature>
<feature type="domain" description="Carrier" evidence="8">
    <location>
        <begin position="7178"/>
        <end position="7253"/>
    </location>
</feature>
<dbReference type="Proteomes" id="UP000659124">
    <property type="component" value="Unassembled WGS sequence"/>
</dbReference>
<evidence type="ECO:0000313" key="10">
    <source>
        <dbReference type="EMBL" id="MBC9932761.1"/>
    </source>
</evidence>
<gene>
    <name evidence="10" type="ORF">ICL07_20410</name>
</gene>
<evidence type="ECO:0000256" key="7">
    <source>
        <dbReference type="ARBA" id="ARBA00029443"/>
    </source>
</evidence>
<evidence type="ECO:0000256" key="2">
    <source>
        <dbReference type="ARBA" id="ARBA00022450"/>
    </source>
</evidence>
<dbReference type="Gene3D" id="3.40.50.150">
    <property type="entry name" value="Vaccinia Virus protein VP39"/>
    <property type="match status" value="2"/>
</dbReference>
<comment type="similarity">
    <text evidence="7">In the C-terminal section; belongs to the NRP synthetase family.</text>
</comment>
<evidence type="ECO:0000256" key="6">
    <source>
        <dbReference type="ARBA" id="ARBA00022898"/>
    </source>
</evidence>
<dbReference type="InterPro" id="IPR015424">
    <property type="entry name" value="PyrdxlP-dep_Trfase"/>
</dbReference>
<dbReference type="Gene3D" id="3.40.47.10">
    <property type="match status" value="1"/>
</dbReference>
<dbReference type="InterPro" id="IPR015422">
    <property type="entry name" value="PyrdxlP-dep_Trfase_small"/>
</dbReference>
<accession>A0ABR7TQK6</accession>
<dbReference type="Gene3D" id="3.30.300.30">
    <property type="match status" value="7"/>
</dbReference>
<dbReference type="EMBL" id="JACVFC010000003">
    <property type="protein sequence ID" value="MBC9932761.1"/>
    <property type="molecule type" value="Genomic_DNA"/>
</dbReference>
<dbReference type="CDD" id="cd19531">
    <property type="entry name" value="LCL_NRPS-like"/>
    <property type="match status" value="5"/>
</dbReference>
<dbReference type="InterPro" id="IPR025110">
    <property type="entry name" value="AMP-bd_C"/>
</dbReference>
<dbReference type="Gene3D" id="3.40.50.12780">
    <property type="entry name" value="N-terminal domain of ligase-like"/>
    <property type="match status" value="3"/>
</dbReference>
<dbReference type="Pfam" id="PF00550">
    <property type="entry name" value="PP-binding"/>
    <property type="match status" value="6"/>
</dbReference>
<dbReference type="Gene3D" id="3.40.640.10">
    <property type="entry name" value="Type I PLP-dependent aspartate aminotransferase-like (Major domain)"/>
    <property type="match status" value="1"/>
</dbReference>
<dbReference type="SUPFAM" id="SSF55048">
    <property type="entry name" value="Probable ACP-binding domain of malonyl-CoA ACP transacylase"/>
    <property type="match status" value="1"/>
</dbReference>
<name>A0ABR7TQK6_9BACT</name>
<dbReference type="Pfam" id="PF13193">
    <property type="entry name" value="AMP-binding_C"/>
    <property type="match status" value="2"/>
</dbReference>
<feature type="domain" description="Carrier" evidence="8">
    <location>
        <begin position="6139"/>
        <end position="6214"/>
    </location>
</feature>
<dbReference type="Gene3D" id="1.10.1200.10">
    <property type="entry name" value="ACP-like"/>
    <property type="match status" value="6"/>
</dbReference>
<dbReference type="InterPro" id="IPR029063">
    <property type="entry name" value="SAM-dependent_MTases_sf"/>
</dbReference>
<keyword evidence="11" id="KW-1185">Reference proteome</keyword>
<proteinExistence type="inferred from homology"/>
<dbReference type="Pfam" id="PF16197">
    <property type="entry name" value="KAsynt_C_assoc"/>
    <property type="match status" value="1"/>
</dbReference>
<comment type="caution">
    <text evidence="10">The sequence shown here is derived from an EMBL/GenBank/DDBJ whole genome shotgun (WGS) entry which is preliminary data.</text>
</comment>
<dbReference type="Pfam" id="PF00202">
    <property type="entry name" value="Aminotran_3"/>
    <property type="match status" value="1"/>
</dbReference>
<dbReference type="InterPro" id="IPR005814">
    <property type="entry name" value="Aminotrans_3"/>
</dbReference>
<dbReference type="Gene3D" id="3.40.50.980">
    <property type="match status" value="4"/>
</dbReference>
<dbReference type="SUPFAM" id="SSF52151">
    <property type="entry name" value="FabD/lysophospholipase-like"/>
    <property type="match status" value="1"/>
</dbReference>
<dbReference type="InterPro" id="IPR014030">
    <property type="entry name" value="Ketoacyl_synth_N"/>
</dbReference>
<evidence type="ECO:0000256" key="5">
    <source>
        <dbReference type="ARBA" id="ARBA00022737"/>
    </source>
</evidence>
<dbReference type="InterPro" id="IPR016035">
    <property type="entry name" value="Acyl_Trfase/lysoPLipase"/>
</dbReference>
<evidence type="ECO:0000313" key="11">
    <source>
        <dbReference type="Proteomes" id="UP000659124"/>
    </source>
</evidence>
<dbReference type="InterPro" id="IPR020845">
    <property type="entry name" value="AMP-binding_CS"/>
</dbReference>
<dbReference type="SUPFAM" id="SSF56801">
    <property type="entry name" value="Acetyl-CoA synthetase-like"/>
    <property type="match status" value="5"/>
</dbReference>
<dbReference type="InterPro" id="IPR042099">
    <property type="entry name" value="ANL_N_sf"/>
</dbReference>
<dbReference type="SMART" id="SM00825">
    <property type="entry name" value="PKS_KS"/>
    <property type="match status" value="1"/>
</dbReference>
<dbReference type="InterPro" id="IPR014043">
    <property type="entry name" value="Acyl_transferase_dom"/>
</dbReference>
<dbReference type="InterPro" id="IPR015421">
    <property type="entry name" value="PyrdxlP-dep_Trfase_major"/>
</dbReference>
<dbReference type="InterPro" id="IPR010071">
    <property type="entry name" value="AA_adenyl_dom"/>
</dbReference>
<keyword evidence="6" id="KW-0663">Pyridoxal phosphate</keyword>
<dbReference type="InterPro" id="IPR009081">
    <property type="entry name" value="PP-bd_ACP"/>
</dbReference>
<dbReference type="CDD" id="cd00610">
    <property type="entry name" value="OAT_like"/>
    <property type="match status" value="1"/>
</dbReference>
<dbReference type="InterPro" id="IPR045851">
    <property type="entry name" value="AMP-bd_C_sf"/>
</dbReference>
<evidence type="ECO:0000259" key="8">
    <source>
        <dbReference type="PROSITE" id="PS50075"/>
    </source>
</evidence>
<dbReference type="PROSITE" id="PS52004">
    <property type="entry name" value="KS3_2"/>
    <property type="match status" value="1"/>
</dbReference>
<dbReference type="SUPFAM" id="SSF52777">
    <property type="entry name" value="CoA-dependent acyltransferases"/>
    <property type="match status" value="10"/>
</dbReference>
<dbReference type="SUPFAM" id="SSF53335">
    <property type="entry name" value="S-adenosyl-L-methionine-dependent methyltransferases"/>
    <property type="match status" value="2"/>
</dbReference>
<dbReference type="InterPro" id="IPR014031">
    <property type="entry name" value="Ketoacyl_synth_C"/>
</dbReference>
<feature type="domain" description="Carrier" evidence="8">
    <location>
        <begin position="574"/>
        <end position="651"/>
    </location>
</feature>
<feature type="domain" description="Carrier" evidence="8">
    <location>
        <begin position="3634"/>
        <end position="3709"/>
    </location>
</feature>
<dbReference type="NCBIfam" id="NF003417">
    <property type="entry name" value="PRK04813.1"/>
    <property type="match status" value="8"/>
</dbReference>
<dbReference type="Pfam" id="PF00698">
    <property type="entry name" value="Acyl_transf_1"/>
    <property type="match status" value="1"/>
</dbReference>
<sequence length="7697" mass="853704">MDHTSRPETLQQLLTGLKDEHNKGVTFITGSNKETFLSYRQLYADALSWLAHLQDKGLTPGMELVLQIEDQATFLQVFWACLLGGIIPVPVAVTYEGENAQKLYKIKRFLDKPVLAVKRAHYEKLLSSAGDSQGFDSVVFTDEKEDTGKKGIVVPVTPETIAFLQFSSGSTGNPKGVVLTHRNLLSNMYAAIASHRLTQEDSHLNWMPLTHDMGLIGFHLYPTAAGLNHYLMPTDLFIRNPLLWMQKISEHGVTVTGSPNFGYKYYLNQFTPEKGAELDLSALRFVMNGAEPISASLCHQFLTVMGNYGLRAAAMSPGYGLAEATLQVSITDPDVLFSSVFVRRDSLVTGQAVTVAPQHEEAIDSIEVVNLGKVIGGVAVRITDDAGQPLPEGHLGRINISGDAVTARYYNNEVSTAAVIHDGWLNTGDTGFELDGHLFIAGRSKDIIFVNGMNVYPHDIEHTIERWNGIEAGKVVACGVADETMGTEAIIVFVLHKSSIEKFLPVAAAIKRCVASRLGLEVKHVLPVRKVPKTTSGKVKRYTFAEEYRQGAYEGVIREIRDAAPAAGTPSHQLSFTAVRDWLWKWLQDRFKLPVAVLSTDQPFAEYGMTSMHAVMLAADLEEWLQAPVDKTLVYNYTTVTALATHLSGHTTTAQTDALHRHRTDERIAIIGMGCRFPGGVDSPAAFWDLLRQQRSGVTVVPQDRWDVEQYYSAAEDEPGKMYTRHGGFIEQVAQFDPLFFGISPREAAGMDPQQRLLLEVCWEAMEHAGIAPSALRGSDTGVFVGSGTDDYQQIVREHTSPALFEDAFSSLGLQRSVAAGRIAYLFDFHGPVLQLDTACSSSLLSVHEACRHLLTGECSLALAGGVNLMLTPETTIQLCRMNALSSTGQCHAFDEQADGYVRGEGAGMVVLKRLSDAQADGDTILAVISGSAVNHDGQSNGLTAPNGVAQQQVIRKALRQAGLEPAAVQYVETHGTGTKLGDPVEAQALHAAYGQGRPADHPLLLGAVKSNIGHLEAAAGIAGLIKTVLSLQHQQLPATLHFNTPSSFIPWNDMRLQVVDRLRSWPATGDLRRAAISSFGLSGTNVHVILEEAPATDTIVTMPPQWPSYPLTLSAKSPAALQVLAARYLATLEHSHDAVADIAYSTFHTRDAHPYRIAFQAASVADITRQLRAYAENPYAEEVLSAMVQPRDGQLVWLFTGGGSQYWNMGVELYQHNAVFRKVIDHCDAWLETQWGISLTTLLYRMEKNASNELLREMTYFQPAVFVISCALAEVWKSWGITPAIVAGHSLGEYAAAYVAGVFTLDEGLQLVTARARLMQAVKEPGAMATVFATEAEVAAVISPYGRDIAIAAINGPALTVISGKKQVVSDVLKTLETAGVNGRELLIAQASHSPLMESMLPEFREVAKQITFRTPQLQLISNITGTVVTQEVTDYRYWCDHIVSPVQFAKSMQTITQLGGETLMELGPQPNLLSMVQLSATYAEDHLLPCMKLGHSSWNMMLQALLSLYVKGFPVQLQQLFDHPGYRRIPLPLYAFNRQRYWACEKETTDTTHSQYELKSKVMTETNQVSYQRAAILRDVTDIFSRLLKIPAANINIHARFLEMGADSLVLASAVRRIEKKYNVNFSIRQLFETLTSLHLMTEYIVARVPAAAVPEPVAAPAAVPEVIAAPAPQPVVNVAPVKTNGVVHPPAPPETAVSQRLFDVLEQQLGLLSQYLGTGPLQRQPVAAPVSHVPAVPEPVQTNGNGTPAIAEVTKAPVQHRSIFPKIETRPAQTGYSTAQQEYLDAFIRRYNLKTQQSKALTQQYRPVLADNRASAGFRFSTKELVYPIQAASSAGATITDIDGNTYIDLAMGFGVDLLGHCPPVIVNALQQQLQQGFQLGPQTPLAGQVAELVTSLTGADRASFHNSGTEAVMTAIRLARTVTGRKKVAVFAGSYHGHFDGTLAAPEDLERSHAGVPMALGIVHNMVADVLVFDYHHPDVVEQIRTHKHELAAVLVEPVQSRKPGYQPKALLHALRAMTTAEDIALIFDEMITGFRIHPGGAQAHFGVRADLATYGKIAGGGLPIGIIAGSRKYMDALDGGVWQYGDDSYPATDTTFFAGTFCKHPLSMSATLALLKELHRRGPVLQEQLNARTAKLVQELSVFFRENNVPMEVHHFGSLFYFAITSNMDLFFYHLLDKGIYVWEGRTCFLSDAHTDEDVRRISKAIKDSIHDLQGAGFLPQPAVPVARETTVAAWEEETLQAITRQERPERIPLSFSQERLWFIDQLEGSVQYNERAAYRLKGTLNKDSLSYAFRSIVNRHEILRSVIEGEDGNTWQRVLEKDQWQLEVVDGTTMETTLDARIEAIVHRPFDLAKDHMLRAAVIRIAPDEHILVLVMHHIAFDGWSVHIVMEELLAGYEAHATGRPQQLPELPVQYVDYAIWQRLHADSPIMEKQLQYWRKKLEGIELLQLPADYTQPTVRTKRGGFVSATIPKALTLQLQQLGKQQGATLYMILLSAFKVLMYRYSGQEDICVGGVIAGRQPEIESLIGFFVNTYALRSNLKGNPSFLTFLQQVKNTTLEVYENQDISFEKVVNAISGQRDANQNPLFRIMFSMQNVPEAPELRFGDIIAEREPVARITSLFDISWSVEEKPDGILVETEYSADLFSEATIRRMVSHYQVLLEAIVQQPSQRVGTLRLLHQAEEQQLLKQFNHTEGPVLLGKNETFVSRFDAQVANTPDATAVVWNGQQLSYRELHQRAGQLALYLRKAGVKAESLVPIHADRSIAMITAILAVLKAGGAYVPIDPDFPEERKTFILEDTAATVVISSVAGIETGSGVQLITLKEDGTGVAEDINTTALPEVNPASLAYIIYTSGSTGKPKGVMVEHRQLLNYLVNSQTAYLSSQEDVSGSYVHLSYTFDAAVTALLMPLLQGKSIVAGTKKATEVFSDAAFGAHAPYDFIKLTPAHMPLLEAVADGHHGAWFAKKLVLGGEALHLSQVQFLIDKDIDVEIINEYGPTEATVGCSVFSFRTGGDVTALSHGIPIGKPIDQTQLYILNEYQQLCPVGVPGEIYIGGAGVARGYLHQPALTAEKFIADPFGIVPGARLYKTGDLAKWLPDGNLLYIGRKDDQVKVRGYRIEPGEVEQALNQLPDVAESCVVVKKDQFEANKLVGYYVPAVQSIREKEQVLYRQQVADWKVLYETAYSNAVVPPDTEAEFDLAGWNDSFTGKAIPAEHMREWLDDIISVLLSYPAEKVLEVGSGTGLIYYSLAAHVKKYTGMDFSQAAINKITARIAKEQRPYPETVLKVGAAHEIATVMGEESVDLIVINSVAQYFPGGEYLREVLHTGISLLNGKGRIVLGDVRDDRLQPSFKSRLLLDKYQEKTPVRDFAWNIEQELLREEELCFSPAYFHRLKNLYPEIIHVEIQWKNAAHVNELSLYRYTVTLYVGIEKVWQRPVWRDWNDIADKQQLIRQLEKNEPVLALRAVPNPRLWKEIRLNQGMSHRQVFTTGDLLKFIDQKDEQIPVVEELLAIADSQGYHSRWLLNEDVFTIDLLLEKTPQHGFVAQPAWDRLYSGSESYTNTPLYADICALLQKDMRAQLSQHLPDYMIPADLVALPNLPLTINGKVDRKYLTRKEDTPYKGSGDDAAPVTALQQQLIDIWKDLMEMDNIGVNDDFFEMGGHSLLAIRLVGAIRKTLGAELTVNDFFAYPTVSLLSGFLEQSGKGQERPAIVAGIRPERIPLSYSQERLWFIDQLEGSVQYHVPAALRLIGQLDTGALATALMIIVNRHEVLRTVILQEDGHPYQRVMPKDQWRLQKIDGAAYMTDTAALKQRIHELIHTRFDLAKDHMLRASLIQLEPTEHILVVTLHHIVSDAWTVNIIVKELVELYNAYLEERTGKVNKLSIQYADYAIWQRQHLTGELLSEQLGYWRNRLEGVEPLNLPTDYARPLIQSTRGAISVFNIDAETTAQLRQLSKQQGTTLFMTLLAAFKVLLYRYSGQDDICTGTSIAGRTYPETEPLIGFFVNTLALRSNLANNPSFTALLQQVKQTTLDAYDHQEVPFEKVIEVVEKQRDMSRASLFQVMFELFNTPPVPDIRLGEVQLTNEPLEHTTTLFDLSCCLTESGDILEGYVEYSADLYSEATIQRMTGHFKQLLLAIIKDPSTRIGTLPMLHAEETTQLLHTFNNTDVAYPGDGRTFTELFAEQAVRTPETIAITLEDTTVTYRELDERSNQLAHFLQKRGVTTDVLVPLCIERSVEMIISILGILKAGGAYVPVDPEYPADRVQYIVRDCGAQLVIASDATKEKFASLEVALVTPDMTAAELVTAPVTGPAPGDLAYVIYTSGSTGRPKGAMIEHAGMLNHLYAKTTDLKVDQDTVLAFTASFTFDISVWQMLAALLHGGRTVVYREQLILDPVSLIRTVEKDKVTILELVPSYLSTVLAEDIRVKLHHLKWLLVTGEAISQPVLQQWFNHPDYGHVPVVNAYGPTEASDDITHYFMYEAPERTNIPLGKPLQNLKIYILDQSMQLCPVGVAGEICVSGIGVGRGYLKQGALTAASFVTDPFREGVRMYRTGDLGRWLPDGNLENLGRLDHQVKVRGHRIELGEIENALQQIELLKQSVVLAKTDTNSAGQHKRLTSYYVPDHQLVLQQEEMLYQQQQENWHELWETEYARTEEAGDSEAEFNLTGWNDTFTGKPIPETDMRKWLDDTVESILAEHPSRVLELGCGAGLLYYQLAGHINKYVGMDFSSVSVDAIRRRIGKGEREYPETVLKVGAAHEIEKVADHIVDMVILNSVVQYFPGKKYLSDIIRDCIPLLKDGGRIVLGDVRDNRLLKLLKTRLLLDKFHDRTDIRELMWGVDQELLKEEELCFSPDYFYQLKALHPEVTHVDIQLKKGDYVNELTLYRYTVVIYVGVEKPLLEPAWIPWNEIVDKKGILTQLANGVASIALRDVPNPRLWRETLLEKGIKDNTLLTVGDLTNYIATPDSGSNIAEELLRVAREQGYHYRFLLNDDPLKMNLLLERNAAEGFVKQAYGHTPGAATVANIPLFNDICGLLQQDIRKQLKARLPDYMVPADFVALLRLPLTGNGKVDRKFLMLREDMQRRSLINYKPPVTLLEQLLTDIWQELLGQDQVGTHDNFFELGGHSLMATRAVSAIRKKIAVEVTVKDFFLYPTIVQLAAYLQRQHKNEEAVPEIKALPRPARIPLSYSQERLWFVDRLEGSVQYHMPATLRLRGSLDIAALHEALATIVNRHEVLRTVIRWEDGTPFQQILPEHQWRLAVTDGSAYTPAQLHALAGNLVAQPFNLSTDHTLRAHLVTLSAEEYLLVVVLHHIAADGWSITILVKELVELYEAIATGRAAQLPELEIQYADYAIWQRDYLSAAVLENKLAYWKEKLSGAGVLALTTDYPRPAVQSIRGASIAFRIDRELSEQLQALSRRQGVTLFMTLLSAFKVLLYRYSGQEDICVGTPVAGRTLQETEKLIGFFINTLALRSDLSNQPSFISLLQQVKATTLSAYDNQEVPLEKIVETVVKERDISHSPLFQVLFVLQNMPAAPEIKLGNVRLTQEDAEKKTTQFDLTLVIEEGANGLTGQLEYCTDLFHADTIKRMVQHFRQLLRAIVTAPETQIHRLPLLHAVEEEQLLTGFNQTATRWPVDATLVDLFRAQVSLTPDAAAVVAGTENRTYKELDQHSDRIAAHLQNKGVQPGTLVPLYISRSADMITAILGVLKVGAVYVPIDPEYPQERVAYIVKDTGASLLVTNGVANLPVEIEVIDTNSPDEDIPALAAVTLQPSDPAYVIYTSGSTGQPKGVLAEHRSVVNLIIGNSRRLGIEPDERVLLFSNYTFDASVEQIFSALLNGAALVIPSAAILADPRLFERFLEEQRITHLECTPGFLANITPARYGGLKRILCGGEACPQELAARWSSLTSFYNVYGPTETTVSATLYPYAEDAPCHAGILPVGKPLDNVQAYVVDVFGQLAPIGVGGELWLAGAGVTRGYYNQPALTAEKFISNPFSQNGDRIYKTGDRVRWLPDGTLVFLGRTDDQVKIRGYRVEPGETERMLLDSGLVKDATVIADTDANGDTRLAGYIVPVDVFDNEGLVAYLRERLPQYLIPAVLVPLDKLPLTTNGKIDKRALPHPDTGVLPAQGYVAPRNQTEEQLATIWRELLGIQQIGIYDNFFELGGHSLLAMRLQAAIRTLLSADVPVKTLFRHHTIAALAVNLQPGTGLIPVTAAERPVNIPLSYAQERLWFIDQLEGSISYHMPVVLHLKGGVNIDALSRTLQEIVNRHEVLRTVIITIDGTPYQQVLDKGQWSLETITVQQPLTTEDITALVNQPFDLSRDHMLRAVLVNTTTDEQVLVLTLHHIASDGWSMSVLAGELEEYYQAFVTDQAPQLPELAIQYADYAIWQRASLPEAVLEEQLGYWKQKLSGTDTLQLPLDYPRPAVQSNRSRAASFKIDAALTTQLQLLSRRQQTTLFMTLLAAFKVLLHRYSGQTDICIGTPTAGRTRKETEGLIGFFINTLALRSDLSDNPSFIALLQQVKQTALSAYDHQEVPLEKIVEAVVKERNLSHAPLFQAMFMLQNMPSVTDIRLEGLEIAAESAVQTAGQFDLSLSMEEADGVLTGFLEYATDLFTAATIDRLITHFKQLLQAVVASPAAPVSQLDMLNAAEKNTLLEVFNNTAMPYPADKTILELLAAQAALTPDATAVVRGTERLSYEELDRRATYLARHLITVGVQAETLVPVCVDRSPNMVVAILAILKAGGAYVPVDPAYPAERIGYILQDTAATVAVASQSNVSLLGGAANIVVLETVFQGYTGGPVTALETLPAADTAAYVIYTSGSTGRPKGVVIEHHNLYGFIRWSIQEFAASPFEIVYATTSVCFDLSVFELFLPLSTGIPLRILENGLEVPAWLEKDTAVLLNTVPSVVQSLLTAKMDLSAISVLNMAGEPIPAEVIRSPFLEGMEVRNLYGPSESTTYSTSYTFADNKEVLIGKPVHNTRIYLTGSNGELAPIGAIGEICIAGAGLARGYLHQPALTAEKFVTDPFAATNGRMYKTGDLGSWLPDGNLQYLGRKDDQVKIRGYRIEPGEIEVVLQQSGLVKQAVVQVKPDVAAHQPYTGERKLVAWFVPAENQDKAQLIQYLKTKLPDYMIPSVWVALSAMPLTANGKTDRRALPNPDMTALSGASYVAPRNETETVLQEIWSVLLQLPRIGIYDNFFELGGHSLLVIRVLSAIRNRLDEVVTVKEFFRMPDIASLATYLQHRDEKTIALPTIERVAELPAQVPVSAAQEYLWRIDQLHGSIHYHMPNAWRLKGAIDTKALEKALKTIVGRHETLRTVFRKTGEQLYQVVLEPERWKLNVVKKKTLQKGEETAVQHFLKELFYTPFDLSADYMLRAHLISLSATEQDHLLLLTTHHIASDGWSVSLLLHELIALYEAFASGVSWALEQPAIRYADYALWQRNWLAAGAADKSVQYWQQQLQGLPEPTATVSDDGAVLTHTIDATLSTRLNTLAQQQGVTLFMATLAAFHALMYAQNGVEDSCIGTTIAGRTQHETENVIGLFVNFLALRSDLSGDPSFSALLQQVKRTTLDAYEHQDLPFANVVAAVNGSWQTGHHPFFNIMFVLQNTPPEPAFNLGKAIASPEALPHLVSQYHLSVTVTESPEGLTIEILYRTAAFTEAAIRQLLQRYEAILRTVVQDPAININRLP</sequence>
<keyword evidence="4" id="KW-0808">Transferase</keyword>
<evidence type="ECO:0000256" key="1">
    <source>
        <dbReference type="ARBA" id="ARBA00001957"/>
    </source>
</evidence>
<dbReference type="InterPro" id="IPR000873">
    <property type="entry name" value="AMP-dep_synth/lig_dom"/>
</dbReference>
<dbReference type="InterPro" id="IPR006162">
    <property type="entry name" value="Ppantetheine_attach_site"/>
</dbReference>
<dbReference type="Gene3D" id="3.40.366.10">
    <property type="entry name" value="Malonyl-Coenzyme A Acyl Carrier Protein, domain 2"/>
    <property type="match status" value="1"/>
</dbReference>
<evidence type="ECO:0000259" key="9">
    <source>
        <dbReference type="PROSITE" id="PS52004"/>
    </source>
</evidence>
<dbReference type="Gene3D" id="3.30.559.10">
    <property type="entry name" value="Chloramphenicol acetyltransferase-like domain"/>
    <property type="match status" value="5"/>
</dbReference>
<dbReference type="Pfam" id="PF00109">
    <property type="entry name" value="ketoacyl-synt"/>
    <property type="match status" value="1"/>
</dbReference>
<dbReference type="CDD" id="cd05930">
    <property type="entry name" value="A_NRPS"/>
    <property type="match status" value="4"/>
</dbReference>
<dbReference type="Gene3D" id="2.30.38.10">
    <property type="entry name" value="Luciferase, Domain 3"/>
    <property type="match status" value="2"/>
</dbReference>
<dbReference type="PROSITE" id="PS00012">
    <property type="entry name" value="PHOSPHOPANTETHEINE"/>
    <property type="match status" value="3"/>
</dbReference>
<feature type="domain" description="Ketosynthase family 3 (KS3)" evidence="9">
    <location>
        <begin position="665"/>
        <end position="1093"/>
    </location>
</feature>
<dbReference type="InterPro" id="IPR020806">
    <property type="entry name" value="PKS_PP-bd"/>
</dbReference>
<keyword evidence="3" id="KW-0597">Phosphoprotein</keyword>
<dbReference type="InterPro" id="IPR016036">
    <property type="entry name" value="Malonyl_transacylase_ACP-bd"/>
</dbReference>
<evidence type="ECO:0000256" key="4">
    <source>
        <dbReference type="ARBA" id="ARBA00022679"/>
    </source>
</evidence>
<dbReference type="SUPFAM" id="SSF53901">
    <property type="entry name" value="Thiolase-like"/>
    <property type="match status" value="1"/>
</dbReference>
<dbReference type="Pfam" id="PF00501">
    <property type="entry name" value="AMP-binding"/>
    <property type="match status" value="5"/>
</dbReference>
<dbReference type="InterPro" id="IPR023213">
    <property type="entry name" value="CAT-like_dom_sf"/>
</dbReference>
<organism evidence="10 11">
    <name type="scientific">Chitinophaga qingshengii</name>
    <dbReference type="NCBI Taxonomy" id="1569794"/>
    <lineage>
        <taxon>Bacteria</taxon>
        <taxon>Pseudomonadati</taxon>
        <taxon>Bacteroidota</taxon>
        <taxon>Chitinophagia</taxon>
        <taxon>Chitinophagales</taxon>
        <taxon>Chitinophagaceae</taxon>
        <taxon>Chitinophaga</taxon>
    </lineage>
</organism>
<dbReference type="PROSITE" id="PS00455">
    <property type="entry name" value="AMP_BINDING"/>
    <property type="match status" value="5"/>
</dbReference>
<dbReference type="Pfam" id="PF00668">
    <property type="entry name" value="Condensation"/>
    <property type="match status" value="5"/>
</dbReference>
<dbReference type="PROSITE" id="PS00606">
    <property type="entry name" value="KS3_1"/>
    <property type="match status" value="1"/>
</dbReference>
<dbReference type="InterPro" id="IPR018201">
    <property type="entry name" value="Ketoacyl_synth_AS"/>
</dbReference>
<dbReference type="InterPro" id="IPR020841">
    <property type="entry name" value="PKS_Beta-ketoAc_synthase_dom"/>
</dbReference>
<dbReference type="NCBIfam" id="TIGR01733">
    <property type="entry name" value="AA-adenyl-dom"/>
    <property type="match status" value="4"/>
</dbReference>
<dbReference type="InterPro" id="IPR001242">
    <property type="entry name" value="Condensation_dom"/>
</dbReference>
<keyword evidence="2" id="KW-0596">Phosphopantetheine</keyword>
<dbReference type="Pfam" id="PF13847">
    <property type="entry name" value="Methyltransf_31"/>
    <property type="match status" value="1"/>
</dbReference>
<dbReference type="InterPro" id="IPR025714">
    <property type="entry name" value="Methyltranfer_dom"/>
</dbReference>
<comment type="cofactor">
    <cofactor evidence="1">
        <name>pantetheine 4'-phosphate</name>
        <dbReference type="ChEBI" id="CHEBI:47942"/>
    </cofactor>
</comment>
<dbReference type="Pfam" id="PF08242">
    <property type="entry name" value="Methyltransf_12"/>
    <property type="match status" value="1"/>
</dbReference>
<reference evidence="10 11" key="1">
    <citation type="submission" date="2020-09" db="EMBL/GenBank/DDBJ databases">
        <title>Genome sequences of type strains of Chitinophaga qingshengii and Chitinophaga varians.</title>
        <authorList>
            <person name="Kittiwongwattana C."/>
        </authorList>
    </citation>
    <scope>NUCLEOTIDE SEQUENCE [LARGE SCALE GENOMIC DNA]</scope>
    <source>
        <strain evidence="10 11">JCM 30026</strain>
    </source>
</reference>
<protein>
    <submittedName>
        <fullName evidence="10">Amino acid adenylation domain-containing protein</fullName>
    </submittedName>
</protein>
<dbReference type="PANTHER" id="PTHR45527">
    <property type="entry name" value="NONRIBOSOMAL PEPTIDE SYNTHETASE"/>
    <property type="match status" value="1"/>
</dbReference>
<dbReference type="InterPro" id="IPR036736">
    <property type="entry name" value="ACP-like_sf"/>
</dbReference>
<dbReference type="Gene3D" id="3.90.1150.10">
    <property type="entry name" value="Aspartate Aminotransferase, domain 1"/>
    <property type="match status" value="1"/>
</dbReference>
<dbReference type="CDD" id="cd00833">
    <property type="entry name" value="PKS"/>
    <property type="match status" value="1"/>
</dbReference>
<dbReference type="InterPro" id="IPR001227">
    <property type="entry name" value="Ac_transferase_dom_sf"/>
</dbReference>
<dbReference type="PANTHER" id="PTHR45527:SF1">
    <property type="entry name" value="FATTY ACID SYNTHASE"/>
    <property type="match status" value="1"/>
</dbReference>
<dbReference type="SMART" id="SM00827">
    <property type="entry name" value="PKS_AT"/>
    <property type="match status" value="1"/>
</dbReference>
<dbReference type="RefSeq" id="WP_188089897.1">
    <property type="nucleotide sequence ID" value="NZ_JACVFC010000003.1"/>
</dbReference>
<dbReference type="InterPro" id="IPR032821">
    <property type="entry name" value="PKS_assoc"/>
</dbReference>